<evidence type="ECO:0000313" key="5">
    <source>
        <dbReference type="Proteomes" id="UP000033567"/>
    </source>
</evidence>
<gene>
    <name evidence="4" type="ORF">JF70_09890</name>
</gene>
<protein>
    <recommendedName>
        <fullName evidence="3">MacB-like periplasmic core domain-containing protein</fullName>
    </recommendedName>
</protein>
<comment type="similarity">
    <text evidence="1">Belongs to the ABC-4 integral membrane protein family.</text>
</comment>
<evidence type="ECO:0000259" key="3">
    <source>
        <dbReference type="Pfam" id="PF12704"/>
    </source>
</evidence>
<accession>A0A0F4KYA3</accession>
<dbReference type="AlphaFoldDB" id="A0A0F4KYA3"/>
<feature type="transmembrane region" description="Helical" evidence="2">
    <location>
        <begin position="371"/>
        <end position="392"/>
    </location>
</feature>
<name>A0A0F4KYA3_9BIFI</name>
<keyword evidence="2" id="KW-1133">Transmembrane helix</keyword>
<feature type="domain" description="MacB-like periplasmic core" evidence="3">
    <location>
        <begin position="108"/>
        <end position="218"/>
    </location>
</feature>
<feature type="transmembrane region" description="Helical" evidence="2">
    <location>
        <begin position="276"/>
        <end position="303"/>
    </location>
</feature>
<comment type="caution">
    <text evidence="4">The sequence shown here is derived from an EMBL/GenBank/DDBJ whole genome shotgun (WGS) entry which is preliminary data.</text>
</comment>
<feature type="transmembrane region" description="Helical" evidence="2">
    <location>
        <begin position="324"/>
        <end position="345"/>
    </location>
</feature>
<dbReference type="RefSeq" id="WP_045935505.1">
    <property type="nucleotide sequence ID" value="NZ_KQ033885.1"/>
</dbReference>
<dbReference type="PATRIC" id="fig|1684.5.peg.1042"/>
<evidence type="ECO:0000256" key="1">
    <source>
        <dbReference type="ARBA" id="ARBA00038076"/>
    </source>
</evidence>
<dbReference type="EMBL" id="JWMF01000007">
    <property type="protein sequence ID" value="KJY50296.1"/>
    <property type="molecule type" value="Genomic_DNA"/>
</dbReference>
<organism evidence="4 5">
    <name type="scientific">Bifidobacterium mellis</name>
    <dbReference type="NCBI Taxonomy" id="1293823"/>
    <lineage>
        <taxon>Bacteria</taxon>
        <taxon>Bacillati</taxon>
        <taxon>Actinomycetota</taxon>
        <taxon>Actinomycetes</taxon>
        <taxon>Bifidobacteriales</taxon>
        <taxon>Bifidobacteriaceae</taxon>
        <taxon>Bifidobacterium</taxon>
    </lineage>
</organism>
<keyword evidence="2" id="KW-0472">Membrane</keyword>
<keyword evidence="5" id="KW-1185">Reference proteome</keyword>
<dbReference type="InterPro" id="IPR025857">
    <property type="entry name" value="MacB_PCD"/>
</dbReference>
<evidence type="ECO:0000256" key="2">
    <source>
        <dbReference type="SAM" id="Phobius"/>
    </source>
</evidence>
<reference evidence="4 5" key="1">
    <citation type="submission" date="2014-12" db="EMBL/GenBank/DDBJ databases">
        <title>Comparative genomics of the lactic acid bacteria isolated from the honey bee gut.</title>
        <authorList>
            <person name="Ellegaard K.M."/>
            <person name="Tamarit D."/>
            <person name="Javelind E."/>
            <person name="Olofsson T."/>
            <person name="Andersson S.G."/>
            <person name="Vasquez A."/>
        </authorList>
    </citation>
    <scope>NUCLEOTIDE SEQUENCE [LARGE SCALE GENOMIC DNA]</scope>
    <source>
        <strain evidence="4 5">Bin7</strain>
    </source>
</reference>
<proteinExistence type="inferred from homology"/>
<keyword evidence="2" id="KW-0812">Transmembrane</keyword>
<sequence>MKVFRFFLTRVFLRKPIFAIGALVLFLMANYMAFLTAHSVLSTREGYQQMAHFDKEGTFVANLDPNSDFGNKDISKASIQKVYDRLDSRYHYALYTDGMMTNLANGCGVKVPVSYMNQRYNDLDGFPIAQGSGLTFDYSLVRNDAIPVLVGEGLADDYPLGTQFKMHDPALLREVRVKVVGVIAENSVRSNFYALNSKKYYNFSVVVPVTTAFIKQADVSFNINALNDLVLSDTDRADVSELGDYIDKTIGAKFNLYSYQDNIDYYNEYLFSSLRFLTVASGLLLILIVLLSVWSALISVRVMMRDFTINLMVGLSYGRLRRLFYAYYAGLSLIALLAVFAMAAYSRHSYWRRKDAFLMTYGLWGMIRMDWLALLVASLFDFLLVAMLAQLITWRLRRVPISLGVLQ</sequence>
<dbReference type="Pfam" id="PF12704">
    <property type="entry name" value="MacB_PCD"/>
    <property type="match status" value="1"/>
</dbReference>
<evidence type="ECO:0000313" key="4">
    <source>
        <dbReference type="EMBL" id="KJY50296.1"/>
    </source>
</evidence>
<dbReference type="Proteomes" id="UP000033567">
    <property type="component" value="Unassembled WGS sequence"/>
</dbReference>